<evidence type="ECO:0000256" key="1">
    <source>
        <dbReference type="ARBA" id="ARBA00003357"/>
    </source>
</evidence>
<dbReference type="Proteomes" id="UP000027195">
    <property type="component" value="Unassembled WGS sequence"/>
</dbReference>
<dbReference type="GO" id="GO:0008023">
    <property type="term" value="C:transcription elongation factor complex"/>
    <property type="evidence" value="ECO:0007669"/>
    <property type="project" value="TreeGrafter"/>
</dbReference>
<evidence type="ECO:0000313" key="13">
    <source>
        <dbReference type="Proteomes" id="UP000027195"/>
    </source>
</evidence>
<accession>A0A067LX13</accession>
<keyword evidence="8 10" id="KW-0804">Transcription</keyword>
<dbReference type="InterPro" id="IPR007808">
    <property type="entry name" value="Elf1"/>
</dbReference>
<evidence type="ECO:0000256" key="5">
    <source>
        <dbReference type="ARBA" id="ARBA00022771"/>
    </source>
</evidence>
<comment type="similarity">
    <text evidence="3 10">Belongs to the ELOF1 family.</text>
</comment>
<evidence type="ECO:0000256" key="10">
    <source>
        <dbReference type="RuleBase" id="RU364033"/>
    </source>
</evidence>
<dbReference type="SUPFAM" id="SSF57783">
    <property type="entry name" value="Zinc beta-ribbon"/>
    <property type="match status" value="1"/>
</dbReference>
<dbReference type="FunFam" id="2.20.25.190:FF:000001">
    <property type="entry name" value="Transcription elongation factor 1 homolog"/>
    <property type="match status" value="1"/>
</dbReference>
<keyword evidence="5 10" id="KW-0863">Zinc-finger</keyword>
<keyword evidence="6 10" id="KW-0862">Zinc</keyword>
<protein>
    <recommendedName>
        <fullName evidence="10">Transcription elongation factor 1 homolog</fullName>
    </recommendedName>
</protein>
<dbReference type="GO" id="GO:0000993">
    <property type="term" value="F:RNA polymerase II complex binding"/>
    <property type="evidence" value="ECO:0007669"/>
    <property type="project" value="TreeGrafter"/>
</dbReference>
<reference evidence="13" key="1">
    <citation type="journal article" date="2014" name="Proc. Natl. Acad. Sci. U.S.A.">
        <title>Extensive sampling of basidiomycete genomes demonstrates inadequacy of the white-rot/brown-rot paradigm for wood decay fungi.</title>
        <authorList>
            <person name="Riley R."/>
            <person name="Salamov A.A."/>
            <person name="Brown D.W."/>
            <person name="Nagy L.G."/>
            <person name="Floudas D."/>
            <person name="Held B.W."/>
            <person name="Levasseur A."/>
            <person name="Lombard V."/>
            <person name="Morin E."/>
            <person name="Otillar R."/>
            <person name="Lindquist E.A."/>
            <person name="Sun H."/>
            <person name="LaButti K.M."/>
            <person name="Schmutz J."/>
            <person name="Jabbour D."/>
            <person name="Luo H."/>
            <person name="Baker S.E."/>
            <person name="Pisabarro A.G."/>
            <person name="Walton J.D."/>
            <person name="Blanchette R.A."/>
            <person name="Henrissat B."/>
            <person name="Martin F."/>
            <person name="Cullen D."/>
            <person name="Hibbett D.S."/>
            <person name="Grigoriev I.V."/>
        </authorList>
    </citation>
    <scope>NUCLEOTIDE SEQUENCE [LARGE SCALE GENOMIC DNA]</scope>
    <source>
        <strain evidence="13">FD-172 SS1</strain>
    </source>
</reference>
<dbReference type="GO" id="GO:0006368">
    <property type="term" value="P:transcription elongation by RNA polymerase II"/>
    <property type="evidence" value="ECO:0007669"/>
    <property type="project" value="TreeGrafter"/>
</dbReference>
<evidence type="ECO:0000256" key="3">
    <source>
        <dbReference type="ARBA" id="ARBA00009730"/>
    </source>
</evidence>
<evidence type="ECO:0000256" key="9">
    <source>
        <dbReference type="ARBA" id="ARBA00023242"/>
    </source>
</evidence>
<gene>
    <name evidence="12" type="ORF">BOTBODRAFT_119285</name>
</gene>
<keyword evidence="9 10" id="KW-0539">Nucleus</keyword>
<dbReference type="PANTHER" id="PTHR20934:SF0">
    <property type="entry name" value="TRANSCRIPTION ELONGATION FACTOR 1 HOMOLOG"/>
    <property type="match status" value="1"/>
</dbReference>
<dbReference type="Gene3D" id="2.20.25.190">
    <property type="match status" value="1"/>
</dbReference>
<dbReference type="Pfam" id="PF05129">
    <property type="entry name" value="Zn_ribbon_Elf1"/>
    <property type="match status" value="1"/>
</dbReference>
<dbReference type="EMBL" id="KL198098">
    <property type="protein sequence ID" value="KDQ07913.1"/>
    <property type="molecule type" value="Genomic_DNA"/>
</dbReference>
<dbReference type="InParanoid" id="A0A067LX13"/>
<evidence type="ECO:0000256" key="11">
    <source>
        <dbReference type="SAM" id="MobiDB-lite"/>
    </source>
</evidence>
<keyword evidence="7 10" id="KW-0805">Transcription regulation</keyword>
<name>A0A067LX13_BOTB1</name>
<evidence type="ECO:0000256" key="8">
    <source>
        <dbReference type="ARBA" id="ARBA00023163"/>
    </source>
</evidence>
<dbReference type="PANTHER" id="PTHR20934">
    <property type="entry name" value="TRANSCRIPTION ELONGATION FACTOR 1 HOMOLOG"/>
    <property type="match status" value="1"/>
</dbReference>
<dbReference type="HOGENOM" id="CLU_105983_2_2_1"/>
<evidence type="ECO:0000256" key="7">
    <source>
        <dbReference type="ARBA" id="ARBA00023015"/>
    </source>
</evidence>
<evidence type="ECO:0000256" key="4">
    <source>
        <dbReference type="ARBA" id="ARBA00022723"/>
    </source>
</evidence>
<dbReference type="InterPro" id="IPR038567">
    <property type="entry name" value="T_Elf1_sf"/>
</dbReference>
<comment type="function">
    <text evidence="1 10">Transcription elongation factor implicated in the maintenance of proper chromatin structure in actively transcribed regions.</text>
</comment>
<evidence type="ECO:0000256" key="2">
    <source>
        <dbReference type="ARBA" id="ARBA00004123"/>
    </source>
</evidence>
<evidence type="ECO:0000313" key="12">
    <source>
        <dbReference type="EMBL" id="KDQ07913.1"/>
    </source>
</evidence>
<keyword evidence="4 10" id="KW-0479">Metal-binding</keyword>
<evidence type="ECO:0000256" key="6">
    <source>
        <dbReference type="ARBA" id="ARBA00022833"/>
    </source>
</evidence>
<dbReference type="OrthoDB" id="445983at2759"/>
<dbReference type="GO" id="GO:0008270">
    <property type="term" value="F:zinc ion binding"/>
    <property type="evidence" value="ECO:0007669"/>
    <property type="project" value="UniProtKB-KW"/>
</dbReference>
<organism evidence="12 13">
    <name type="scientific">Botryobasidium botryosum (strain FD-172 SS1)</name>
    <dbReference type="NCBI Taxonomy" id="930990"/>
    <lineage>
        <taxon>Eukaryota</taxon>
        <taxon>Fungi</taxon>
        <taxon>Dikarya</taxon>
        <taxon>Basidiomycota</taxon>
        <taxon>Agaricomycotina</taxon>
        <taxon>Agaricomycetes</taxon>
        <taxon>Cantharellales</taxon>
        <taxon>Botryobasidiaceae</taxon>
        <taxon>Botryobasidium</taxon>
    </lineage>
</organism>
<sequence>MGKRKKAARKPGAGRKQKEPLDTVFACLFCHHDKAVTCKMDKKENVGHLSCKVCGVTFQSNVHHLSEPIDVYSDWIDASEEIQAETAGSSRRRAAAAQLSDDE</sequence>
<feature type="region of interest" description="Disordered" evidence="11">
    <location>
        <begin position="84"/>
        <end position="103"/>
    </location>
</feature>
<keyword evidence="13" id="KW-1185">Reference proteome</keyword>
<proteinExistence type="inferred from homology"/>
<dbReference type="STRING" id="930990.A0A067LX13"/>
<dbReference type="AlphaFoldDB" id="A0A067LX13"/>
<comment type="subcellular location">
    <subcellularLocation>
        <location evidence="2 10">Nucleus</location>
    </subcellularLocation>
</comment>
<dbReference type="FunCoup" id="A0A067LX13">
    <property type="interactions" value="203"/>
</dbReference>